<accession>A0A7N0THE1</accession>
<proteinExistence type="predicted"/>
<evidence type="ECO:0000313" key="1">
    <source>
        <dbReference type="EnsemblPlants" id="Kaladp0037s0184.1.v1.1"/>
    </source>
</evidence>
<dbReference type="Gramene" id="Kaladp0037s0184.2.v1.1">
    <property type="protein sequence ID" value="Kaladp0037s0184.2.v1.1"/>
    <property type="gene ID" value="Kaladp0037s0184.v1.1"/>
</dbReference>
<dbReference type="PANTHER" id="PTHR31439">
    <property type="entry name" value="EXPRESSED PROTEIN"/>
    <property type="match status" value="1"/>
</dbReference>
<keyword evidence="2" id="KW-1185">Reference proteome</keyword>
<dbReference type="Gramene" id="Kaladp0037s0184.1.v1.1">
    <property type="protein sequence ID" value="Kaladp0037s0184.1.v1.1"/>
    <property type="gene ID" value="Kaladp0037s0184.v1.1"/>
</dbReference>
<dbReference type="Proteomes" id="UP000594263">
    <property type="component" value="Unplaced"/>
</dbReference>
<sequence length="494" mass="56473">MAVCQCSDIWDWIHNLPPIAEWKANYMSMCICSSSSTQPSLNLSIAKTRDAPSFYFSILADFSLPISLWTSKPFHLNMRSQKLIDEGTVPKLMMNLIEDVLKYGSSNKRVPFRIPRLDSIATFKDVFNFVFLSLTFLVCIYEAPTDIRSACLATLKDQLSSSPSRQASKLLMRHLGSNLEERWVRSINVAFTNWIVELKEVNCPLKTPSPLFSYALSTIGLWKVQLYCPVIAMDAVSSSSSSSDPRLQFSLNYHQLEGVIQFNYKVTARERWIDVGMSIDNLRLDVVRLVNEALMRERGVGSSEKHFPSQISLQLTPVFQTDVISISVGKSSENPIREIGTERTIEGSIELPTSVGIRVAAGESSTMSLKPWKFEESVYGNTANLNWFLHDTLSGREVSTSKPSLLSLLHPKAWFKNRYSRAYRPFTRQGGIVFARDEYGDGVWWKVDKKAMGRTMEWEVKGMIWLTYWPNRHRTLYNETRRLEFKETIYITLV</sequence>
<name>A0A7N0THE1_KALFE</name>
<dbReference type="PANTHER" id="PTHR31439:SF4">
    <property type="entry name" value="NEURONAL PAS DOMAIN PROTEIN"/>
    <property type="match status" value="1"/>
</dbReference>
<dbReference type="AlphaFoldDB" id="A0A7N0THE1"/>
<dbReference type="OMA" id="CIYEAPQ"/>
<protein>
    <submittedName>
        <fullName evidence="1">Uncharacterized protein</fullName>
    </submittedName>
</protein>
<dbReference type="EnsemblPlants" id="Kaladp0037s0184.2.v1.1">
    <property type="protein sequence ID" value="Kaladp0037s0184.2.v1.1"/>
    <property type="gene ID" value="Kaladp0037s0184.v1.1"/>
</dbReference>
<dbReference type="EnsemblPlants" id="Kaladp0037s0184.1.v1.1">
    <property type="protein sequence ID" value="Kaladp0037s0184.1.v1.1"/>
    <property type="gene ID" value="Kaladp0037s0184.v1.1"/>
</dbReference>
<reference evidence="1" key="1">
    <citation type="submission" date="2021-01" db="UniProtKB">
        <authorList>
            <consortium name="EnsemblPlants"/>
        </authorList>
    </citation>
    <scope>IDENTIFICATION</scope>
</reference>
<evidence type="ECO:0000313" key="2">
    <source>
        <dbReference type="Proteomes" id="UP000594263"/>
    </source>
</evidence>
<organism evidence="1 2">
    <name type="scientific">Kalanchoe fedtschenkoi</name>
    <name type="common">Lavender scallops</name>
    <name type="synonym">South American air plant</name>
    <dbReference type="NCBI Taxonomy" id="63787"/>
    <lineage>
        <taxon>Eukaryota</taxon>
        <taxon>Viridiplantae</taxon>
        <taxon>Streptophyta</taxon>
        <taxon>Embryophyta</taxon>
        <taxon>Tracheophyta</taxon>
        <taxon>Spermatophyta</taxon>
        <taxon>Magnoliopsida</taxon>
        <taxon>eudicotyledons</taxon>
        <taxon>Gunneridae</taxon>
        <taxon>Pentapetalae</taxon>
        <taxon>Saxifragales</taxon>
        <taxon>Crassulaceae</taxon>
        <taxon>Kalanchoe</taxon>
    </lineage>
</organism>